<evidence type="ECO:0000256" key="1">
    <source>
        <dbReference type="ARBA" id="ARBA00004167"/>
    </source>
</evidence>
<dbReference type="GO" id="GO:0015020">
    <property type="term" value="F:glucuronosyltransferase activity"/>
    <property type="evidence" value="ECO:0007669"/>
    <property type="project" value="UniProtKB-EC"/>
</dbReference>
<feature type="transmembrane region" description="Helical" evidence="11">
    <location>
        <begin position="202"/>
        <end position="225"/>
    </location>
</feature>
<evidence type="ECO:0000256" key="5">
    <source>
        <dbReference type="ARBA" id="ARBA00022679"/>
    </source>
</evidence>
<proteinExistence type="inferred from homology"/>
<dbReference type="AlphaFoldDB" id="A0A914QY59"/>
<keyword evidence="7" id="KW-0732">Signal</keyword>
<evidence type="ECO:0000256" key="9">
    <source>
        <dbReference type="ARBA" id="ARBA00023136"/>
    </source>
</evidence>
<accession>A0A914QY59</accession>
<evidence type="ECO:0000313" key="12">
    <source>
        <dbReference type="Proteomes" id="UP000887578"/>
    </source>
</evidence>
<evidence type="ECO:0000256" key="4">
    <source>
        <dbReference type="ARBA" id="ARBA00022676"/>
    </source>
</evidence>
<sequence length="238" mass="27528">MVNSVSKIVFVSFGSVTHCSLMPQNLRESLFQMFEDFPEYTFLWRHNKPETENLNGLKNVFLEEWFPQQEILAHQKTVAVITHAGLNSVIEIGYSGIPAIALPIFCDQFRNSLLFEYRRTGIALNKMNVTKMTFSDALQKITTDKSYEINAKKLAKMIKSKPMSAKDRVLKYTKFAAEFGEIDNLDLYGRHLNTIHFYNIDVYLFLLGTFMTLCILLVKSIFYVLKIFKKAIIKPKLE</sequence>
<organism evidence="12 13">
    <name type="scientific">Panagrolaimus davidi</name>
    <dbReference type="NCBI Taxonomy" id="227884"/>
    <lineage>
        <taxon>Eukaryota</taxon>
        <taxon>Metazoa</taxon>
        <taxon>Ecdysozoa</taxon>
        <taxon>Nematoda</taxon>
        <taxon>Chromadorea</taxon>
        <taxon>Rhabditida</taxon>
        <taxon>Tylenchina</taxon>
        <taxon>Panagrolaimomorpha</taxon>
        <taxon>Panagrolaimoidea</taxon>
        <taxon>Panagrolaimidae</taxon>
        <taxon>Panagrolaimus</taxon>
    </lineage>
</organism>
<comment type="catalytic activity">
    <reaction evidence="10">
        <text>glucuronate acceptor + UDP-alpha-D-glucuronate = acceptor beta-D-glucuronoside + UDP + H(+)</text>
        <dbReference type="Rhea" id="RHEA:21032"/>
        <dbReference type="ChEBI" id="CHEBI:15378"/>
        <dbReference type="ChEBI" id="CHEBI:58052"/>
        <dbReference type="ChEBI" id="CHEBI:58223"/>
        <dbReference type="ChEBI" id="CHEBI:132367"/>
        <dbReference type="ChEBI" id="CHEBI:132368"/>
        <dbReference type="EC" id="2.4.1.17"/>
    </reaction>
</comment>
<evidence type="ECO:0000256" key="8">
    <source>
        <dbReference type="ARBA" id="ARBA00022989"/>
    </source>
</evidence>
<dbReference type="InterPro" id="IPR050271">
    <property type="entry name" value="UDP-glycosyltransferase"/>
</dbReference>
<evidence type="ECO:0000256" key="6">
    <source>
        <dbReference type="ARBA" id="ARBA00022692"/>
    </source>
</evidence>
<dbReference type="InterPro" id="IPR002213">
    <property type="entry name" value="UDP_glucos_trans"/>
</dbReference>
<dbReference type="Gene3D" id="3.40.50.2000">
    <property type="entry name" value="Glycogen Phosphorylase B"/>
    <property type="match status" value="1"/>
</dbReference>
<dbReference type="EC" id="2.4.1.17" evidence="3"/>
<dbReference type="Proteomes" id="UP000887578">
    <property type="component" value="Unplaced"/>
</dbReference>
<keyword evidence="6 11" id="KW-0812">Transmembrane</keyword>
<name>A0A914QY59_9BILA</name>
<keyword evidence="12" id="KW-1185">Reference proteome</keyword>
<dbReference type="FunFam" id="3.40.50.2000:FF:000038">
    <property type="entry name" value="UDP-GlucuronosylTransferase"/>
    <property type="match status" value="1"/>
</dbReference>
<dbReference type="SUPFAM" id="SSF53756">
    <property type="entry name" value="UDP-Glycosyltransferase/glycogen phosphorylase"/>
    <property type="match status" value="1"/>
</dbReference>
<evidence type="ECO:0000256" key="11">
    <source>
        <dbReference type="SAM" id="Phobius"/>
    </source>
</evidence>
<dbReference type="PANTHER" id="PTHR48043">
    <property type="entry name" value="EG:EG0003.4 PROTEIN-RELATED"/>
    <property type="match status" value="1"/>
</dbReference>
<dbReference type="GO" id="GO:0016020">
    <property type="term" value="C:membrane"/>
    <property type="evidence" value="ECO:0007669"/>
    <property type="project" value="UniProtKB-SubCell"/>
</dbReference>
<keyword evidence="4" id="KW-0328">Glycosyltransferase</keyword>
<comment type="similarity">
    <text evidence="2">Belongs to the UDP-glycosyltransferase family.</text>
</comment>
<keyword evidence="5" id="KW-0808">Transferase</keyword>
<keyword evidence="9 11" id="KW-0472">Membrane</keyword>
<protein>
    <recommendedName>
        <fullName evidence="3">glucuronosyltransferase</fullName>
        <ecNumber evidence="3">2.4.1.17</ecNumber>
    </recommendedName>
</protein>
<dbReference type="WBParaSite" id="PDA_v2.g6835.t1">
    <property type="protein sequence ID" value="PDA_v2.g6835.t1"/>
    <property type="gene ID" value="PDA_v2.g6835"/>
</dbReference>
<evidence type="ECO:0000313" key="13">
    <source>
        <dbReference type="WBParaSite" id="PDA_v2.g6835.t1"/>
    </source>
</evidence>
<evidence type="ECO:0000256" key="7">
    <source>
        <dbReference type="ARBA" id="ARBA00022729"/>
    </source>
</evidence>
<dbReference type="Pfam" id="PF00201">
    <property type="entry name" value="UDPGT"/>
    <property type="match status" value="1"/>
</dbReference>
<evidence type="ECO:0000256" key="2">
    <source>
        <dbReference type="ARBA" id="ARBA00009995"/>
    </source>
</evidence>
<reference evidence="13" key="1">
    <citation type="submission" date="2022-11" db="UniProtKB">
        <authorList>
            <consortium name="WormBaseParasite"/>
        </authorList>
    </citation>
    <scope>IDENTIFICATION</scope>
</reference>
<keyword evidence="8 11" id="KW-1133">Transmembrane helix</keyword>
<evidence type="ECO:0000256" key="10">
    <source>
        <dbReference type="ARBA" id="ARBA00047475"/>
    </source>
</evidence>
<dbReference type="PANTHER" id="PTHR48043:SF145">
    <property type="entry name" value="FI06409P-RELATED"/>
    <property type="match status" value="1"/>
</dbReference>
<comment type="subcellular location">
    <subcellularLocation>
        <location evidence="1">Membrane</location>
        <topology evidence="1">Single-pass membrane protein</topology>
    </subcellularLocation>
</comment>
<evidence type="ECO:0000256" key="3">
    <source>
        <dbReference type="ARBA" id="ARBA00012544"/>
    </source>
</evidence>
<dbReference type="CDD" id="cd03784">
    <property type="entry name" value="GT1_Gtf-like"/>
    <property type="match status" value="1"/>
</dbReference>